<dbReference type="EMBL" id="CP042305">
    <property type="protein sequence ID" value="QDZ15065.1"/>
    <property type="molecule type" value="Genomic_DNA"/>
</dbReference>
<reference evidence="2 3" key="1">
    <citation type="submission" date="2019-07" db="EMBL/GenBank/DDBJ databases">
        <title>Full genome sequence of Humibacter sp. WJ7-1.</title>
        <authorList>
            <person name="Im W.-T."/>
        </authorList>
    </citation>
    <scope>NUCLEOTIDE SEQUENCE [LARGE SCALE GENOMIC DNA]</scope>
    <source>
        <strain evidence="2 3">WJ7-1</strain>
    </source>
</reference>
<dbReference type="InterPro" id="IPR029058">
    <property type="entry name" value="AB_hydrolase_fold"/>
</dbReference>
<name>A0A5B8M5E3_9MICO</name>
<dbReference type="KEGG" id="huw:FPZ11_10040"/>
<dbReference type="AlphaFoldDB" id="A0A5B8M5E3"/>
<organism evidence="2 3">
    <name type="scientific">Humibacter ginsenosidimutans</name>
    <dbReference type="NCBI Taxonomy" id="2599293"/>
    <lineage>
        <taxon>Bacteria</taxon>
        <taxon>Bacillati</taxon>
        <taxon>Actinomycetota</taxon>
        <taxon>Actinomycetes</taxon>
        <taxon>Micrococcales</taxon>
        <taxon>Microbacteriaceae</taxon>
        <taxon>Humibacter</taxon>
    </lineage>
</organism>
<dbReference type="InterPro" id="IPR052897">
    <property type="entry name" value="Sec-Metab_Biosynth_Hydrolase"/>
</dbReference>
<accession>A0A5B8M5E3</accession>
<dbReference type="PANTHER" id="PTHR37017">
    <property type="entry name" value="AB HYDROLASE-1 DOMAIN-CONTAINING PROTEIN-RELATED"/>
    <property type="match status" value="1"/>
</dbReference>
<evidence type="ECO:0000313" key="2">
    <source>
        <dbReference type="EMBL" id="QDZ15065.1"/>
    </source>
</evidence>
<keyword evidence="2" id="KW-0378">Hydrolase</keyword>
<evidence type="ECO:0000313" key="3">
    <source>
        <dbReference type="Proteomes" id="UP000320216"/>
    </source>
</evidence>
<keyword evidence="3" id="KW-1185">Reference proteome</keyword>
<dbReference type="OrthoDB" id="9773549at2"/>
<dbReference type="Gene3D" id="3.40.50.1820">
    <property type="entry name" value="alpha/beta hydrolase"/>
    <property type="match status" value="1"/>
</dbReference>
<dbReference type="InterPro" id="IPR000073">
    <property type="entry name" value="AB_hydrolase_1"/>
</dbReference>
<dbReference type="Pfam" id="PF12697">
    <property type="entry name" value="Abhydrolase_6"/>
    <property type="match status" value="1"/>
</dbReference>
<dbReference type="SUPFAM" id="SSF53474">
    <property type="entry name" value="alpha/beta-Hydrolases"/>
    <property type="match status" value="1"/>
</dbReference>
<sequence length="239" mass="26121">MQTFLIPGLWLDASSWDVVTRAVDRAGYHAHPLTMPGLESDETDRSHITLDSHIDYVVDLIDHAPADEEVALVAHSGGALVANGAVDRRPDRVTRVVYVDSWPGGEGAIVNDEIPHDDADMPFPGWDAFEEQDVRDITPELGAQIASHTHPSPAHAAVDPLHVHDEKRLDVPTTIITSSMTPEEMNEYIDGGAPWLDEVSRLSSLHIVGLPTGHWPQYTRPDELAALVVDALGEDDESD</sequence>
<dbReference type="GO" id="GO:0016787">
    <property type="term" value="F:hydrolase activity"/>
    <property type="evidence" value="ECO:0007669"/>
    <property type="project" value="UniProtKB-KW"/>
</dbReference>
<protein>
    <submittedName>
        <fullName evidence="2">Alpha/beta hydrolase</fullName>
    </submittedName>
</protein>
<proteinExistence type="predicted"/>
<feature type="domain" description="AB hydrolase-1" evidence="1">
    <location>
        <begin position="5"/>
        <end position="226"/>
    </location>
</feature>
<dbReference type="RefSeq" id="WP_146320559.1">
    <property type="nucleotide sequence ID" value="NZ_CP042305.1"/>
</dbReference>
<gene>
    <name evidence="2" type="ORF">FPZ11_10040</name>
</gene>
<evidence type="ECO:0000259" key="1">
    <source>
        <dbReference type="Pfam" id="PF12697"/>
    </source>
</evidence>
<dbReference type="Proteomes" id="UP000320216">
    <property type="component" value="Chromosome"/>
</dbReference>
<dbReference type="PANTHER" id="PTHR37017:SF11">
    <property type="entry name" value="ESTERASE_LIPASE_THIOESTERASE DOMAIN-CONTAINING PROTEIN"/>
    <property type="match status" value="1"/>
</dbReference>